<sequence>MVTLLNPKFKNKSVDFNIILSFIIVFRLGGRPFLIMEQIYNRKL</sequence>
<dbReference type="EMBL" id="ATMR01000098">
    <property type="protein sequence ID" value="EPR72894.1"/>
    <property type="molecule type" value="Genomic_DNA"/>
</dbReference>
<protein>
    <submittedName>
        <fullName evidence="2">Uncharacterized protein</fullName>
    </submittedName>
</protein>
<reference evidence="2 3" key="1">
    <citation type="journal article" date="2013" name="Genome Announc.">
        <title>Draft Genome Sequence of Winogradskyella psychrotolerans RS-3T, Isolated from the Marine Transect of Kongsfjorden, Ny-Alesund, Svalbard, Arctic Ocean.</title>
        <authorList>
            <person name="Kumar Pinnaka A."/>
            <person name="Ara S."/>
            <person name="Singh A."/>
            <person name="Shivaji S."/>
        </authorList>
    </citation>
    <scope>NUCLEOTIDE SEQUENCE [LARGE SCALE GENOMIC DNA]</scope>
    <source>
        <strain evidence="2 3">RS-3</strain>
    </source>
</reference>
<accession>S7X1I4</accession>
<gene>
    <name evidence="2" type="ORF">ADIWIN_2217</name>
</gene>
<dbReference type="Proteomes" id="UP000014962">
    <property type="component" value="Unassembled WGS sequence"/>
</dbReference>
<dbReference type="AlphaFoldDB" id="S7X1I4"/>
<organism evidence="2 3">
    <name type="scientific">Winogradskyella psychrotolerans RS-3</name>
    <dbReference type="NCBI Taxonomy" id="641526"/>
    <lineage>
        <taxon>Bacteria</taxon>
        <taxon>Pseudomonadati</taxon>
        <taxon>Bacteroidota</taxon>
        <taxon>Flavobacteriia</taxon>
        <taxon>Flavobacteriales</taxon>
        <taxon>Flavobacteriaceae</taxon>
        <taxon>Winogradskyella</taxon>
    </lineage>
</organism>
<keyword evidence="1" id="KW-0472">Membrane</keyword>
<keyword evidence="1" id="KW-1133">Transmembrane helix</keyword>
<keyword evidence="1" id="KW-0812">Transmembrane</keyword>
<proteinExistence type="predicted"/>
<name>S7X1I4_9FLAO</name>
<comment type="caution">
    <text evidence="2">The sequence shown here is derived from an EMBL/GenBank/DDBJ whole genome shotgun (WGS) entry which is preliminary data.</text>
</comment>
<keyword evidence="3" id="KW-1185">Reference proteome</keyword>
<evidence type="ECO:0000313" key="2">
    <source>
        <dbReference type="EMBL" id="EPR72894.1"/>
    </source>
</evidence>
<evidence type="ECO:0000256" key="1">
    <source>
        <dbReference type="SAM" id="Phobius"/>
    </source>
</evidence>
<feature type="transmembrane region" description="Helical" evidence="1">
    <location>
        <begin position="16"/>
        <end position="34"/>
    </location>
</feature>
<evidence type="ECO:0000313" key="3">
    <source>
        <dbReference type="Proteomes" id="UP000014962"/>
    </source>
</evidence>
<dbReference type="STRING" id="641526.ADIWIN_2217"/>